<dbReference type="OMA" id="TEHFILH"/>
<dbReference type="InParanoid" id="D2VP81"/>
<dbReference type="RefSeq" id="XP_002674128.1">
    <property type="nucleotide sequence ID" value="XM_002674082.1"/>
</dbReference>
<feature type="compositionally biased region" description="Low complexity" evidence="1">
    <location>
        <begin position="68"/>
        <end position="79"/>
    </location>
</feature>
<feature type="compositionally biased region" description="Basic residues" evidence="1">
    <location>
        <begin position="209"/>
        <end position="222"/>
    </location>
</feature>
<dbReference type="EMBL" id="GG738886">
    <property type="protein sequence ID" value="EFC41384.1"/>
    <property type="molecule type" value="Genomic_DNA"/>
</dbReference>
<protein>
    <submittedName>
        <fullName evidence="2">Uncharacterized protein</fullName>
    </submittedName>
</protein>
<sequence length="433" mass="48719">MTAITSSTNLSLQQQEEQHIQQPTEVDKSSSPTNSKTTKTKKPRTKVKYNSNGSSTTSFKLDKECVNTTTTSTTTTTATNKKKRSPKSKITFVDESEAGNESDHQKQQECTANANSSKPASNFNGAPRTVNKRLCKLRKQLKSCDHFTDNYFVIDLNNKGGQKTSTPQVVSFKSPTEHFILHEDEEDATHSEDDSSINSTDGSSDEKTNKRKRKENKSSSKKQKQDNNNTTITNQTNTAQPNQCNNTYIPPELKPADNIMASQLLNSLVDTMNTLSAELKKQDSSVVAHLLQQLLQQNGSELFKQMQQQIIAQFQTEFQNLMSQAITQQMAHNNQMFTTPFFPNDPMLSTNDIIPQDSMSTEQEFYELLNDSAQNSQYLSRWNHIDVRPTSPLTLEKPATEYNNQQQDTSDKQSFLLEQGDCAFDSLFSSNDL</sequence>
<dbReference type="KEGG" id="ngr:NAEGRDRAFT_58821"/>
<dbReference type="AlphaFoldDB" id="D2VP81"/>
<feature type="compositionally biased region" description="Polar residues" evidence="1">
    <location>
        <begin position="108"/>
        <end position="124"/>
    </location>
</feature>
<dbReference type="GeneID" id="8856064"/>
<feature type="compositionally biased region" description="Basic residues" evidence="1">
    <location>
        <begin position="38"/>
        <end position="47"/>
    </location>
</feature>
<name>D2VP81_NAEGR</name>
<feature type="compositionally biased region" description="Basic and acidic residues" evidence="1">
    <location>
        <begin position="184"/>
        <end position="193"/>
    </location>
</feature>
<gene>
    <name evidence="2" type="ORF">NAEGRDRAFT_58821</name>
</gene>
<evidence type="ECO:0000313" key="3">
    <source>
        <dbReference type="Proteomes" id="UP000006671"/>
    </source>
</evidence>
<feature type="region of interest" description="Disordered" evidence="1">
    <location>
        <begin position="184"/>
        <end position="251"/>
    </location>
</feature>
<evidence type="ECO:0000256" key="1">
    <source>
        <dbReference type="SAM" id="MobiDB-lite"/>
    </source>
</evidence>
<feature type="compositionally biased region" description="Polar residues" evidence="1">
    <location>
        <begin position="1"/>
        <end position="12"/>
    </location>
</feature>
<reference evidence="2 3" key="1">
    <citation type="journal article" date="2010" name="Cell">
        <title>The genome of Naegleria gruberi illuminates early eukaryotic versatility.</title>
        <authorList>
            <person name="Fritz-Laylin L.K."/>
            <person name="Prochnik S.E."/>
            <person name="Ginger M.L."/>
            <person name="Dacks J.B."/>
            <person name="Carpenter M.L."/>
            <person name="Field M.C."/>
            <person name="Kuo A."/>
            <person name="Paredez A."/>
            <person name="Chapman J."/>
            <person name="Pham J."/>
            <person name="Shu S."/>
            <person name="Neupane R."/>
            <person name="Cipriano M."/>
            <person name="Mancuso J."/>
            <person name="Tu H."/>
            <person name="Salamov A."/>
            <person name="Lindquist E."/>
            <person name="Shapiro H."/>
            <person name="Lucas S."/>
            <person name="Grigoriev I.V."/>
            <person name="Cande W.Z."/>
            <person name="Fulton C."/>
            <person name="Rokhsar D.S."/>
            <person name="Dawson S.C."/>
        </authorList>
    </citation>
    <scope>NUCLEOTIDE SEQUENCE [LARGE SCALE GENOMIC DNA]</scope>
    <source>
        <strain evidence="2 3">NEG-M</strain>
    </source>
</reference>
<feature type="compositionally biased region" description="Polar residues" evidence="1">
    <location>
        <begin position="49"/>
        <end position="59"/>
    </location>
</feature>
<feature type="compositionally biased region" description="Low complexity" evidence="1">
    <location>
        <begin position="226"/>
        <end position="247"/>
    </location>
</feature>
<feature type="region of interest" description="Disordered" evidence="1">
    <location>
        <begin position="1"/>
        <end position="127"/>
    </location>
</feature>
<dbReference type="VEuPathDB" id="AmoebaDB:NAEGRDRAFT_58821"/>
<accession>D2VP81</accession>
<dbReference type="Proteomes" id="UP000006671">
    <property type="component" value="Unassembled WGS sequence"/>
</dbReference>
<proteinExistence type="predicted"/>
<evidence type="ECO:0000313" key="2">
    <source>
        <dbReference type="EMBL" id="EFC41384.1"/>
    </source>
</evidence>
<dbReference type="OrthoDB" id="10507979at2759"/>
<keyword evidence="3" id="KW-1185">Reference proteome</keyword>
<organism evidence="3">
    <name type="scientific">Naegleria gruberi</name>
    <name type="common">Amoeba</name>
    <dbReference type="NCBI Taxonomy" id="5762"/>
    <lineage>
        <taxon>Eukaryota</taxon>
        <taxon>Discoba</taxon>
        <taxon>Heterolobosea</taxon>
        <taxon>Tetramitia</taxon>
        <taxon>Eutetramitia</taxon>
        <taxon>Vahlkampfiidae</taxon>
        <taxon>Naegleria</taxon>
    </lineage>
</organism>